<accession>A0A2I9DL31</accession>
<protein>
    <submittedName>
        <fullName evidence="1">Uncharacterized protein</fullName>
    </submittedName>
</protein>
<dbReference type="EMBL" id="BFAG01000005">
    <property type="protein sequence ID" value="GBF05631.1"/>
    <property type="molecule type" value="Genomic_DNA"/>
</dbReference>
<dbReference type="AlphaFoldDB" id="A0A2I9DL31"/>
<proteinExistence type="predicted"/>
<organism evidence="1 2">
    <name type="scientific">Deinococcus aerius</name>
    <dbReference type="NCBI Taxonomy" id="200253"/>
    <lineage>
        <taxon>Bacteria</taxon>
        <taxon>Thermotogati</taxon>
        <taxon>Deinococcota</taxon>
        <taxon>Deinococci</taxon>
        <taxon>Deinococcales</taxon>
        <taxon>Deinococcaceae</taxon>
        <taxon>Deinococcus</taxon>
    </lineage>
</organism>
<evidence type="ECO:0000313" key="1">
    <source>
        <dbReference type="EMBL" id="GBF05631.1"/>
    </source>
</evidence>
<name>A0A2I9DL31_9DEIO</name>
<reference evidence="2" key="1">
    <citation type="submission" date="2018-01" db="EMBL/GenBank/DDBJ databases">
        <title>Draft Genome Sequence of the Radioresistant Bacterium Deinococcus aerius TR0125, Isolated from the Higher Atmosphere above Japan.</title>
        <authorList>
            <person name="Satoh K."/>
            <person name="Arai H."/>
            <person name="Sanzen T."/>
            <person name="Kawaguchi Y."/>
            <person name="Hayashi H."/>
            <person name="Yokobori S."/>
            <person name="Yamagishi A."/>
            <person name="Oono Y."/>
            <person name="Narumi I."/>
        </authorList>
    </citation>
    <scope>NUCLEOTIDE SEQUENCE [LARGE SCALE GENOMIC DNA]</scope>
    <source>
        <strain evidence="2">TR0125</strain>
    </source>
</reference>
<sequence length="101" mass="11182">MYGEPSQDDIQVDYEGGRVVEIQARLDLRNPNTALLRAIVEATAAAEAVFVSSEERVFEAEWNAVVAEILASRAARFVHDPMGYLKWLTNTSAHQDTSSQS</sequence>
<comment type="caution">
    <text evidence="1">The sequence shown here is derived from an EMBL/GenBank/DDBJ whole genome shotgun (WGS) entry which is preliminary data.</text>
</comment>
<evidence type="ECO:0000313" key="2">
    <source>
        <dbReference type="Proteomes" id="UP000236569"/>
    </source>
</evidence>
<keyword evidence="2" id="KW-1185">Reference proteome</keyword>
<dbReference type="OrthoDB" id="7432388at2"/>
<dbReference type="Proteomes" id="UP000236569">
    <property type="component" value="Unassembled WGS sequence"/>
</dbReference>
<gene>
    <name evidence="1" type="ORF">DAERI_050140</name>
</gene>
<dbReference type="RefSeq" id="WP_133161996.1">
    <property type="nucleotide sequence ID" value="NZ_BFAG01000005.1"/>
</dbReference>